<evidence type="ECO:0000256" key="4">
    <source>
        <dbReference type="ARBA" id="ARBA00022490"/>
    </source>
</evidence>
<dbReference type="SUPFAM" id="SSF58014">
    <property type="entry name" value="Coiled-coil domain of nucleotide exchange factor GrpE"/>
    <property type="match status" value="1"/>
</dbReference>
<evidence type="ECO:0000256" key="8">
    <source>
        <dbReference type="RuleBase" id="RU004478"/>
    </source>
</evidence>
<evidence type="ECO:0000256" key="9">
    <source>
        <dbReference type="SAM" id="MobiDB-lite"/>
    </source>
</evidence>
<evidence type="ECO:0000256" key="3">
    <source>
        <dbReference type="ARBA" id="ARBA00011738"/>
    </source>
</evidence>
<protein>
    <recommendedName>
        <fullName evidence="7">GrpE protein homolog</fullName>
    </recommendedName>
</protein>
<evidence type="ECO:0000256" key="2">
    <source>
        <dbReference type="ARBA" id="ARBA00009054"/>
    </source>
</evidence>
<comment type="subcellular location">
    <subcellularLocation>
        <location evidence="1">Cytoplasm</location>
    </subcellularLocation>
    <subcellularLocation>
        <location evidence="7">Mitochondrion matrix</location>
    </subcellularLocation>
</comment>
<keyword evidence="4" id="KW-0963">Cytoplasm</keyword>
<gene>
    <name evidence="10" type="ORF">Taro_005086</name>
</gene>
<keyword evidence="11" id="KW-1185">Reference proteome</keyword>
<dbReference type="Gene3D" id="2.30.22.10">
    <property type="entry name" value="Head domain of nucleotide exchange factor GrpE"/>
    <property type="match status" value="1"/>
</dbReference>
<dbReference type="GO" id="GO:0009507">
    <property type="term" value="C:chloroplast"/>
    <property type="evidence" value="ECO:0007669"/>
    <property type="project" value="TreeGrafter"/>
</dbReference>
<dbReference type="HAMAP" id="MF_01151">
    <property type="entry name" value="GrpE"/>
    <property type="match status" value="1"/>
</dbReference>
<keyword evidence="5" id="KW-0346">Stress response</keyword>
<dbReference type="SUPFAM" id="SSF51064">
    <property type="entry name" value="Head domain of nucleotide exchange factor GrpE"/>
    <property type="match status" value="1"/>
</dbReference>
<dbReference type="OrthoDB" id="201635at2759"/>
<reference evidence="10" key="1">
    <citation type="submission" date="2017-07" db="EMBL/GenBank/DDBJ databases">
        <title>Taro Niue Genome Assembly and Annotation.</title>
        <authorList>
            <person name="Atibalentja N."/>
            <person name="Keating K."/>
            <person name="Fields C.J."/>
        </authorList>
    </citation>
    <scope>NUCLEOTIDE SEQUENCE</scope>
    <source>
        <strain evidence="10">Niue_2</strain>
        <tissue evidence="10">Leaf</tissue>
    </source>
</reference>
<dbReference type="InterPro" id="IPR009012">
    <property type="entry name" value="GrpE_head"/>
</dbReference>
<dbReference type="PROSITE" id="PS01071">
    <property type="entry name" value="GRPE"/>
    <property type="match status" value="1"/>
</dbReference>
<organism evidence="10 11">
    <name type="scientific">Colocasia esculenta</name>
    <name type="common">Wild taro</name>
    <name type="synonym">Arum esculentum</name>
    <dbReference type="NCBI Taxonomy" id="4460"/>
    <lineage>
        <taxon>Eukaryota</taxon>
        <taxon>Viridiplantae</taxon>
        <taxon>Streptophyta</taxon>
        <taxon>Embryophyta</taxon>
        <taxon>Tracheophyta</taxon>
        <taxon>Spermatophyta</taxon>
        <taxon>Magnoliopsida</taxon>
        <taxon>Liliopsida</taxon>
        <taxon>Araceae</taxon>
        <taxon>Aroideae</taxon>
        <taxon>Colocasieae</taxon>
        <taxon>Colocasia</taxon>
    </lineage>
</organism>
<proteinExistence type="inferred from homology"/>
<evidence type="ECO:0000256" key="6">
    <source>
        <dbReference type="ARBA" id="ARBA00023186"/>
    </source>
</evidence>
<dbReference type="AlphaFoldDB" id="A0A843TTK2"/>
<dbReference type="PRINTS" id="PR00773">
    <property type="entry name" value="GRPEPROTEIN"/>
</dbReference>
<dbReference type="InterPro" id="IPR013805">
    <property type="entry name" value="GrpE_CC"/>
</dbReference>
<sequence length="318" mass="35348">MATSFSNHLVSFCPRPSTSGRHPRTAPTSMEAPVCFQGNPSGWRRRHLPVLSSPSVARRSLKAAVKFSESDTKTIDGEEDNQVRENNFADNGEQKVSSTMKFLIQAYKKAVLSGDGKSVTDIEVAICGMGKERDELFNKVTEVTAEIASGKEKFLRVNADLENFRKRSEKDRLSFTSDIQRDLIESLLPIVDSFEQSRQQIKPETEKEKKLDTSYQGIYKQFVEILRSLRVAVIETVGKQFDPLMHEAIGRVESHKYKEGFIVEEVSRGFLLGDQILRPAKVKVSAGPADKNSPPEAEESTEQPPLAAGSDEGSVSSH</sequence>
<dbReference type="GO" id="GO:0042803">
    <property type="term" value="F:protein homodimerization activity"/>
    <property type="evidence" value="ECO:0007669"/>
    <property type="project" value="InterPro"/>
</dbReference>
<dbReference type="InterPro" id="IPR000740">
    <property type="entry name" value="GrpE"/>
</dbReference>
<evidence type="ECO:0000256" key="7">
    <source>
        <dbReference type="RuleBase" id="RU000640"/>
    </source>
</evidence>
<keyword evidence="7" id="KW-0496">Mitochondrion</keyword>
<comment type="caution">
    <text evidence="10">The sequence shown here is derived from an EMBL/GenBank/DDBJ whole genome shotgun (WGS) entry which is preliminary data.</text>
</comment>
<dbReference type="Proteomes" id="UP000652761">
    <property type="component" value="Unassembled WGS sequence"/>
</dbReference>
<dbReference type="Gene3D" id="3.90.20.20">
    <property type="match status" value="1"/>
</dbReference>
<feature type="region of interest" description="Disordered" evidence="9">
    <location>
        <begin position="283"/>
        <end position="318"/>
    </location>
</feature>
<dbReference type="GO" id="GO:0051082">
    <property type="term" value="F:unfolded protein binding"/>
    <property type="evidence" value="ECO:0007669"/>
    <property type="project" value="TreeGrafter"/>
</dbReference>
<comment type="function">
    <text evidence="7">Essential component of the PAM complex, a complex required for the translocation of transit peptide-containing proteins from the inner membrane into the mitochondrial matrix in an ATP-dependent manner.</text>
</comment>
<evidence type="ECO:0000256" key="1">
    <source>
        <dbReference type="ARBA" id="ARBA00004496"/>
    </source>
</evidence>
<dbReference type="PANTHER" id="PTHR21237">
    <property type="entry name" value="GRPE PROTEIN"/>
    <property type="match status" value="1"/>
</dbReference>
<feature type="region of interest" description="Disordered" evidence="9">
    <location>
        <begin position="1"/>
        <end position="33"/>
    </location>
</feature>
<dbReference type="Pfam" id="PF01025">
    <property type="entry name" value="GrpE"/>
    <property type="match status" value="1"/>
</dbReference>
<keyword evidence="6 7" id="KW-0143">Chaperone</keyword>
<dbReference type="EMBL" id="NMUH01000142">
    <property type="protein sequence ID" value="MQL72753.1"/>
    <property type="molecule type" value="Genomic_DNA"/>
</dbReference>
<dbReference type="GO" id="GO:0000774">
    <property type="term" value="F:adenyl-nucleotide exchange factor activity"/>
    <property type="evidence" value="ECO:0007669"/>
    <property type="project" value="InterPro"/>
</dbReference>
<evidence type="ECO:0000256" key="5">
    <source>
        <dbReference type="ARBA" id="ARBA00023016"/>
    </source>
</evidence>
<dbReference type="CDD" id="cd00446">
    <property type="entry name" value="GrpE"/>
    <property type="match status" value="1"/>
</dbReference>
<dbReference type="GO" id="GO:0051087">
    <property type="term" value="F:protein-folding chaperone binding"/>
    <property type="evidence" value="ECO:0007669"/>
    <property type="project" value="InterPro"/>
</dbReference>
<dbReference type="NCBIfam" id="NF010741">
    <property type="entry name" value="PRK14143.1"/>
    <property type="match status" value="1"/>
</dbReference>
<comment type="similarity">
    <text evidence="2 8">Belongs to the GrpE family.</text>
</comment>
<comment type="subunit">
    <text evidence="3">Homodimer.</text>
</comment>
<name>A0A843TTK2_COLES</name>
<dbReference type="FunFam" id="2.30.22.10:FF:000001">
    <property type="entry name" value="Protein GrpE"/>
    <property type="match status" value="1"/>
</dbReference>
<dbReference type="GO" id="GO:0006457">
    <property type="term" value="P:protein folding"/>
    <property type="evidence" value="ECO:0007669"/>
    <property type="project" value="InterPro"/>
</dbReference>
<accession>A0A843TTK2</accession>
<evidence type="ECO:0000313" key="10">
    <source>
        <dbReference type="EMBL" id="MQL72753.1"/>
    </source>
</evidence>
<dbReference type="GO" id="GO:0005759">
    <property type="term" value="C:mitochondrial matrix"/>
    <property type="evidence" value="ECO:0007669"/>
    <property type="project" value="UniProtKB-SubCell"/>
</dbReference>
<evidence type="ECO:0000313" key="11">
    <source>
        <dbReference type="Proteomes" id="UP000652761"/>
    </source>
</evidence>
<dbReference type="PANTHER" id="PTHR21237:SF40">
    <property type="entry name" value="CELL CYCLE AND APOPTOSIS REGULATOR PROTEIN 2"/>
    <property type="match status" value="1"/>
</dbReference>